<feature type="region of interest" description="Disordered" evidence="2">
    <location>
        <begin position="88"/>
        <end position="108"/>
    </location>
</feature>
<evidence type="ECO:0000313" key="4">
    <source>
        <dbReference type="EMBL" id="NBJ92718.1"/>
    </source>
</evidence>
<evidence type="ECO:0000256" key="2">
    <source>
        <dbReference type="SAM" id="MobiDB-lite"/>
    </source>
</evidence>
<feature type="domain" description="SWIM-type" evidence="3">
    <location>
        <begin position="44"/>
        <end position="82"/>
    </location>
</feature>
<dbReference type="Pfam" id="PF04434">
    <property type="entry name" value="SWIM"/>
    <property type="match status" value="1"/>
</dbReference>
<dbReference type="EMBL" id="QZDT01000011">
    <property type="protein sequence ID" value="NBJ92718.1"/>
    <property type="molecule type" value="Genomic_DNA"/>
</dbReference>
<evidence type="ECO:0000259" key="3">
    <source>
        <dbReference type="PROSITE" id="PS50966"/>
    </source>
</evidence>
<dbReference type="PROSITE" id="PS50966">
    <property type="entry name" value="ZF_SWIM"/>
    <property type="match status" value="1"/>
</dbReference>
<evidence type="ECO:0000313" key="5">
    <source>
        <dbReference type="Proteomes" id="UP001154420"/>
    </source>
</evidence>
<dbReference type="InterPro" id="IPR007527">
    <property type="entry name" value="Znf_SWIM"/>
</dbReference>
<dbReference type="RefSeq" id="WP_160559804.1">
    <property type="nucleotide sequence ID" value="NZ_QZDT01000011.1"/>
</dbReference>
<sequence length="565" mass="67057">MNWQKHFMQHILDRGYDYFCEGAVEDMACQDNVIRATVCGTEDYEVEITLEDGGIEDMYCNCPYAQAGSYCKHMAAVLFEWESGLEDGENGKQVKENEGDDSLERKMGEDEEWDEIKKIVSQADETLVRNFLAEILQKDEKLFARFKTSVSPEISIADMKRYKAQVDTSIQKYLGRDHFISYYEAYGFIREMEEYLYEDVAMMIDEGCYLNAFELTGYIFVKVGNVDMDDSDGGMGMLAEHCKEIWEEILELADDNEKQAIYEWFTKHLDGSVIDYMEEYIEQVLMENFKEKKFQESKLVYSDQKVKEAKQNTDSTYERYYAEKWALCHINLMEENGFDPEEVLWYCKENWKYAGVRKFYITRCIEKERYEEAIEALKESLQIDADMPGLVREFSAKLKDIYFAAGRKEEYRQQLWNLVTKDNPGNVEEFKELRGLYSQEEWESIREKIFAQIPACARVERLYKEEKLYDRLLEHVLRARGLFVLQEYENVLMEDYPEEILQKYADEVNEMARRTADRKRYKEWVGILRRMRRIKGGEAKVHEITENWKVMYGNRSAMMDELEKL</sequence>
<proteinExistence type="predicted"/>
<name>A0A9X5BF97_9FIRM</name>
<reference evidence="4" key="1">
    <citation type="submission" date="2018-09" db="EMBL/GenBank/DDBJ databases">
        <title>Murine metabolic-syndrome-specific gut microbial biobank.</title>
        <authorList>
            <person name="Liu C."/>
        </authorList>
    </citation>
    <scope>NUCLEOTIDE SEQUENCE</scope>
    <source>
        <strain evidence="4">D42-62</strain>
    </source>
</reference>
<keyword evidence="5" id="KW-1185">Reference proteome</keyword>
<keyword evidence="1" id="KW-0863">Zinc-finger</keyword>
<keyword evidence="1" id="KW-0479">Metal-binding</keyword>
<accession>A0A9X5BF97</accession>
<dbReference type="Proteomes" id="UP001154420">
    <property type="component" value="Unassembled WGS sequence"/>
</dbReference>
<dbReference type="GO" id="GO:0008270">
    <property type="term" value="F:zinc ion binding"/>
    <property type="evidence" value="ECO:0007669"/>
    <property type="project" value="UniProtKB-KW"/>
</dbReference>
<gene>
    <name evidence="4" type="ORF">D5281_08945</name>
</gene>
<comment type="caution">
    <text evidence="4">The sequence shown here is derived from an EMBL/GenBank/DDBJ whole genome shotgun (WGS) entry which is preliminary data.</text>
</comment>
<protein>
    <recommendedName>
        <fullName evidence="3">SWIM-type domain-containing protein</fullName>
    </recommendedName>
</protein>
<evidence type="ECO:0000256" key="1">
    <source>
        <dbReference type="PROSITE-ProRule" id="PRU00325"/>
    </source>
</evidence>
<organism evidence="4 5">
    <name type="scientific">Parablautia muri</name>
    <dbReference type="NCBI Taxonomy" id="2320879"/>
    <lineage>
        <taxon>Bacteria</taxon>
        <taxon>Bacillati</taxon>
        <taxon>Bacillota</taxon>
        <taxon>Clostridia</taxon>
        <taxon>Lachnospirales</taxon>
        <taxon>Lachnospiraceae</taxon>
        <taxon>Parablautia</taxon>
    </lineage>
</organism>
<keyword evidence="1" id="KW-0862">Zinc</keyword>
<feature type="compositionally biased region" description="Basic and acidic residues" evidence="2">
    <location>
        <begin position="89"/>
        <end position="108"/>
    </location>
</feature>
<dbReference type="OrthoDB" id="9760715at2"/>
<dbReference type="AlphaFoldDB" id="A0A9X5BF97"/>